<dbReference type="Proteomes" id="UP000660024">
    <property type="component" value="Unassembled WGS sequence"/>
</dbReference>
<comment type="caution">
    <text evidence="3">The sequence shown here is derived from an EMBL/GenBank/DDBJ whole genome shotgun (WGS) entry which is preliminary data.</text>
</comment>
<feature type="domain" description="Secretion system C-terminal sorting" evidence="2">
    <location>
        <begin position="1886"/>
        <end position="1952"/>
    </location>
</feature>
<keyword evidence="1" id="KW-0732">Signal</keyword>
<proteinExistence type="predicted"/>
<dbReference type="Pfam" id="PF18962">
    <property type="entry name" value="Por_Secre_tail"/>
    <property type="match status" value="1"/>
</dbReference>
<reference evidence="3 4" key="1">
    <citation type="submission" date="2020-12" db="EMBL/GenBank/DDBJ databases">
        <title>Bacterial novel species Pedobacter sp. SD-b isolated from soil.</title>
        <authorList>
            <person name="Jung H.-Y."/>
        </authorList>
    </citation>
    <scope>NUCLEOTIDE SEQUENCE [LARGE SCALE GENOMIC DNA]</scope>
    <source>
        <strain evidence="3 4">SD-b</strain>
    </source>
</reference>
<protein>
    <submittedName>
        <fullName evidence="3">T9SS type A sorting domain-containing protein</fullName>
    </submittedName>
</protein>
<feature type="chain" id="PRO_5046542611" evidence="1">
    <location>
        <begin position="22"/>
        <end position="1956"/>
    </location>
</feature>
<dbReference type="SUPFAM" id="SSF63829">
    <property type="entry name" value="Calcium-dependent phosphotriesterase"/>
    <property type="match status" value="1"/>
</dbReference>
<evidence type="ECO:0000259" key="2">
    <source>
        <dbReference type="Pfam" id="PF18962"/>
    </source>
</evidence>
<evidence type="ECO:0000313" key="4">
    <source>
        <dbReference type="Proteomes" id="UP000660024"/>
    </source>
</evidence>
<dbReference type="RefSeq" id="WP_200587774.1">
    <property type="nucleotide sequence ID" value="NZ_JAEHFY010000025.1"/>
</dbReference>
<keyword evidence="4" id="KW-1185">Reference proteome</keyword>
<organism evidence="3 4">
    <name type="scientific">Pedobacter segetis</name>
    <dbReference type="NCBI Taxonomy" id="2793069"/>
    <lineage>
        <taxon>Bacteria</taxon>
        <taxon>Pseudomonadati</taxon>
        <taxon>Bacteroidota</taxon>
        <taxon>Sphingobacteriia</taxon>
        <taxon>Sphingobacteriales</taxon>
        <taxon>Sphingobacteriaceae</taxon>
        <taxon>Pedobacter</taxon>
    </lineage>
</organism>
<dbReference type="InterPro" id="IPR026444">
    <property type="entry name" value="Secre_tail"/>
</dbReference>
<accession>A0ABS1BNB1</accession>
<dbReference type="NCBIfam" id="TIGR04183">
    <property type="entry name" value="Por_Secre_tail"/>
    <property type="match status" value="1"/>
</dbReference>
<name>A0ABS1BNB1_9SPHI</name>
<dbReference type="EMBL" id="JAEHFY010000025">
    <property type="protein sequence ID" value="MBK0384252.1"/>
    <property type="molecule type" value="Genomic_DNA"/>
</dbReference>
<feature type="signal peptide" evidence="1">
    <location>
        <begin position="1"/>
        <end position="21"/>
    </location>
</feature>
<evidence type="ECO:0000256" key="1">
    <source>
        <dbReference type="SAM" id="SignalP"/>
    </source>
</evidence>
<evidence type="ECO:0000313" key="3">
    <source>
        <dbReference type="EMBL" id="MBK0384252.1"/>
    </source>
</evidence>
<gene>
    <name evidence="3" type="ORF">I5M32_14890</name>
</gene>
<sequence length="1956" mass="204244">MRKFSLLSLIIFLLMNVSAKAQSGSGWEWASISGTSNALPGRKVNQIATDATGNVYATGFFHGSLTLGGITITSEMNGATEAQNVFIAKYDASGNVLWLKRYAGNAPATNQNVNAITLDNNGNVYIGGNGLSIYTSNSAYLVKYDTNGNILWKKEDFPLYEVNGVNIGPDGNPLVMESTAGAKNIYKIDKTNGNIVWTASCNGAGSNAGTYYKDFTDNAGNVYFTCFNTGSANVNILGDAYTTTGGSFDANTFIASVDNNGVKRWSQIIPIVQVQLGYTVDANGKSYIQLGGGFGSTFQGVSTASSGGNRYLELDNTGTLTRYLPLSPYKGIFRVKPDGIYGYENAGGTTQAYTEVFGDYFFSLAAGATTKNLGIIIKYNPTDNDKVVWANSIETNGTSAYVAGGISTFETSASGKVIAGGNFVSSIKAGANTYTATANGSNPYDLFLAQFDGANVTLPPVTNWTGAAANGNWTDAGNWDNGVPNGNEKSIIPSGLTFYPSNVPTTAITGRLQIDAGANAALPVQFYAKGGLTNNGNATVIGTGFFQGFNTGSTPLSGSGRLIFTASSPNTIFTDITQSLEINFPSGTVSSYGGVLGGSLYLTNGKLSIALGSLNMTDPNASLTYSATSYISGGTLKRSINSNGDYTFPMGGSGQFNPLTLHLTNVVGPQNLSVSFSTSINGTTPNLNFGASTISTLLNTGFWTITPSTTITSGKYTLDLEAAKYTNGVTDPTRYLIIKRNNSTASWSLNGKKLSSTQTGGTISGSTLSNGLLDLSSENLTEFNDFAIGVGSAAIPNGTENGNTNWTGNAGNSLWTDAANWDNGVPTSGTNAIITAGKTTYPNNITATNTAAKLQIDATVNIKIPYNFIANAGIVNNGTLELTGTSSFLGFGNSTNGYSPLSGSGTLLFTSTGPSGINTSGLANIINNSVEIKGAPYFNMNSNVYLGGDVTLSNGTTLQGFTMYNPNAVLSVDATSYATSGITRYVNPTGTYNFPFTNGNVIVKSNGLNANQYINVFQNIGQGGSAPNFVYNSETINKYLNGAYFTVTPNTITTGNYDLTIEEKNATNTILDASKYLLINRTGLNNPWKFDGTAGTSSQGAGVSSASVAGLTATGQYGIGIIGQIVSNWTGAATNGVWADAANWDNGIPNKSIKAAFLPGLSSYPQTFPVAPATEAVSVASGANVKLAYDMTAPLGVVNDGTIEPIGVGTFSGFGSTTTISNISGSGTILFSASSPATFSGLINNNVEINRSGNLISNHGSVYGNINIVNGFVIPPLSNEITLTNPNASITLASSANAFQNKLVRNVNASGSYFFPVGDNALEYNPITITTNGITGTTSYGVFYSRITNPDNPQIFADGVPVLGLLNCDWAVYPNAAATAGALNINFEGRNYNGGGVDVSRYVLIRKVQGGPLGYEALSNCTFTENAGVINANITGVTPPAYITDYYIGVKGLTTTWTGAANDQNWATAANWDSGAPNSSYFAKFIAGSPNYPTSVSSSNTAAALSIASGVSFKLSEDFSSPNGIINNGTIEVTGSSFFAGFHGNPPLSGTGKLLFGTNGPAGIASSTTINQDMEITKGGTFTMSNVTLGGSLFMTNGIVSGSVIMTNPSATITYSPTAYISGTLKRTVNSSGNYAFPVGASNRFAPAILQLKNIVGPQNIIASFSTTINGSVPNTSAGGRTITSLLNNGIWTITPNTALTGGNYSVTLEGRGYTNGVTDAQAADYVVVKRANSSSAWAFYGDNGTSSQSGSVATATAGNIAGFSDFAIGIANGDVPTTLPVKLVNFLAKADGKSALLTWQTATEINNDRFEIERSLDGNSWVKIGEVKGAGNNYQLKNYSFRDALPANENNYYRLKQVDNDDAFEYSPVRSVKFNLGNDGQLSFYPNPVTDEIHFTGFSNTQKSIYIFDLNGSLVFSKSIIGESLKIPSTLQNGVYVLKINCGEESITKNLTLNK</sequence>